<feature type="compositionally biased region" description="Polar residues" evidence="1">
    <location>
        <begin position="32"/>
        <end position="55"/>
    </location>
</feature>
<keyword evidence="3" id="KW-1185">Reference proteome</keyword>
<dbReference type="Proteomes" id="UP001341840">
    <property type="component" value="Unassembled WGS sequence"/>
</dbReference>
<comment type="caution">
    <text evidence="2">The sequence shown here is derived from an EMBL/GenBank/DDBJ whole genome shotgun (WGS) entry which is preliminary data.</text>
</comment>
<proteinExistence type="predicted"/>
<feature type="region of interest" description="Disordered" evidence="1">
    <location>
        <begin position="240"/>
        <end position="262"/>
    </location>
</feature>
<accession>A0ABU6TUL6</accession>
<evidence type="ECO:0000256" key="1">
    <source>
        <dbReference type="SAM" id="MobiDB-lite"/>
    </source>
</evidence>
<feature type="compositionally biased region" description="Polar residues" evidence="1">
    <location>
        <begin position="1"/>
        <end position="10"/>
    </location>
</feature>
<feature type="region of interest" description="Disordered" evidence="1">
    <location>
        <begin position="1"/>
        <end position="73"/>
    </location>
</feature>
<gene>
    <name evidence="2" type="ORF">PIB30_093245</name>
</gene>
<name>A0ABU6TUL6_9FABA</name>
<reference evidence="2 3" key="1">
    <citation type="journal article" date="2023" name="Plants (Basel)">
        <title>Bridging the Gap: Combining Genomics and Transcriptomics Approaches to Understand Stylosanthes scabra, an Orphan Legume from the Brazilian Caatinga.</title>
        <authorList>
            <person name="Ferreira-Neto J.R.C."/>
            <person name="da Silva M.D."/>
            <person name="Binneck E."/>
            <person name="de Melo N.F."/>
            <person name="da Silva R.H."/>
            <person name="de Melo A.L.T.M."/>
            <person name="Pandolfi V."/>
            <person name="Bustamante F.O."/>
            <person name="Brasileiro-Vidal A.C."/>
            <person name="Benko-Iseppon A.M."/>
        </authorList>
    </citation>
    <scope>NUCLEOTIDE SEQUENCE [LARGE SCALE GENOMIC DNA]</scope>
    <source>
        <tissue evidence="2">Leaves</tissue>
    </source>
</reference>
<organism evidence="2 3">
    <name type="scientific">Stylosanthes scabra</name>
    <dbReference type="NCBI Taxonomy" id="79078"/>
    <lineage>
        <taxon>Eukaryota</taxon>
        <taxon>Viridiplantae</taxon>
        <taxon>Streptophyta</taxon>
        <taxon>Embryophyta</taxon>
        <taxon>Tracheophyta</taxon>
        <taxon>Spermatophyta</taxon>
        <taxon>Magnoliopsida</taxon>
        <taxon>eudicotyledons</taxon>
        <taxon>Gunneridae</taxon>
        <taxon>Pentapetalae</taxon>
        <taxon>rosids</taxon>
        <taxon>fabids</taxon>
        <taxon>Fabales</taxon>
        <taxon>Fabaceae</taxon>
        <taxon>Papilionoideae</taxon>
        <taxon>50 kb inversion clade</taxon>
        <taxon>dalbergioids sensu lato</taxon>
        <taxon>Dalbergieae</taxon>
        <taxon>Pterocarpus clade</taxon>
        <taxon>Stylosanthes</taxon>
    </lineage>
</organism>
<evidence type="ECO:0000313" key="3">
    <source>
        <dbReference type="Proteomes" id="UP001341840"/>
    </source>
</evidence>
<evidence type="ECO:0000313" key="2">
    <source>
        <dbReference type="EMBL" id="MED6152565.1"/>
    </source>
</evidence>
<protein>
    <submittedName>
        <fullName evidence="2">Uncharacterized protein</fullName>
    </submittedName>
</protein>
<dbReference type="EMBL" id="JASCZI010092598">
    <property type="protein sequence ID" value="MED6152565.1"/>
    <property type="molecule type" value="Genomic_DNA"/>
</dbReference>
<sequence length="262" mass="28347">MARNRSSPSTKGKAKVYGPPTRAPPRLAALRSQSAANPQPKTPVTPTISAPTSSLPRKKRPIQKTAGEGTSKDAAQSFKSCSSFILVELGLQRGWALVQILKIPILAFINFLPDVTARWWGGECVGAWSALTPRLTADHVVARVRRAVARPGQNPPEWLLGDHAIARCPSTNFNPNFIVKNLLITAQGARINENDKENPEEDPMEENAAKEGVRVEDDFVDYWALVRSDSENSVGNNYRFAGNAAPANSSVGSYIGPPPANN</sequence>